<protein>
    <submittedName>
        <fullName evidence="3">Putative peptidase A22B, signal peptide peptidase</fullName>
    </submittedName>
</protein>
<keyword evidence="1" id="KW-0645">Protease</keyword>
<keyword evidence="2" id="KW-0472">Membrane</keyword>
<feature type="transmembrane region" description="Helical" evidence="2">
    <location>
        <begin position="189"/>
        <end position="215"/>
    </location>
</feature>
<dbReference type="Proteomes" id="UP000215914">
    <property type="component" value="Chromosome 16"/>
</dbReference>
<dbReference type="GO" id="GO:0098554">
    <property type="term" value="C:cytoplasmic side of endoplasmic reticulum membrane"/>
    <property type="evidence" value="ECO:0000318"/>
    <property type="project" value="GO_Central"/>
</dbReference>
<gene>
    <name evidence="3" type="ORF">HannXRQ_Chr16g0502771</name>
</gene>
<dbReference type="GO" id="GO:0033619">
    <property type="term" value="P:membrane protein proteolysis"/>
    <property type="evidence" value="ECO:0000318"/>
    <property type="project" value="GO_Central"/>
</dbReference>
<sequence>MLLRCFMAYECWYHSMCILVVCLEAEAAIELDKLLKDASDEYMSTEVSYFSGVFEITNTSVIVFIVVSSCFLVWLYKKMSYVFIEVLVVLFAIGGGEVCTHSHKKKIIFFDFDFNKLMSSIFFFSFSGSANVLGGFISMSFSLLVSSLLQRGLDALGFGVIVQLYTPKRPSVDVAEDASDEYMSTEVSYFSGVFEITNTSVIVFIVVSSCFLVWLYKKMSYVFIEVLVVLFAIGGGEHGIYVIHISGGLEYNLSITSSRNFNKYSFRSFENVAKSFIKIPFLGGVSYPTLGVSPFCVLYVGVALIITVIQIIQVPNLKVIMVLSVGVGFR</sequence>
<dbReference type="Pfam" id="PF04258">
    <property type="entry name" value="Peptidase_A22B"/>
    <property type="match status" value="2"/>
</dbReference>
<dbReference type="InParanoid" id="A0A251RWQ0"/>
<accession>A0A251RWQ0</accession>
<dbReference type="EMBL" id="CM007905">
    <property type="protein sequence ID" value="OTF90729.1"/>
    <property type="molecule type" value="Genomic_DNA"/>
</dbReference>
<feature type="transmembrane region" description="Helical" evidence="2">
    <location>
        <begin position="81"/>
        <end position="100"/>
    </location>
</feature>
<keyword evidence="2" id="KW-1133">Transmembrane helix</keyword>
<feature type="transmembrane region" description="Helical" evidence="2">
    <location>
        <begin position="121"/>
        <end position="145"/>
    </location>
</feature>
<organism evidence="3 4">
    <name type="scientific">Helianthus annuus</name>
    <name type="common">Common sunflower</name>
    <dbReference type="NCBI Taxonomy" id="4232"/>
    <lineage>
        <taxon>Eukaryota</taxon>
        <taxon>Viridiplantae</taxon>
        <taxon>Streptophyta</taxon>
        <taxon>Embryophyta</taxon>
        <taxon>Tracheophyta</taxon>
        <taxon>Spermatophyta</taxon>
        <taxon>Magnoliopsida</taxon>
        <taxon>eudicotyledons</taxon>
        <taxon>Gunneridae</taxon>
        <taxon>Pentapetalae</taxon>
        <taxon>asterids</taxon>
        <taxon>campanulids</taxon>
        <taxon>Asterales</taxon>
        <taxon>Asteraceae</taxon>
        <taxon>Asteroideae</taxon>
        <taxon>Heliantheae alliance</taxon>
        <taxon>Heliantheae</taxon>
        <taxon>Helianthus</taxon>
    </lineage>
</organism>
<evidence type="ECO:0000313" key="3">
    <source>
        <dbReference type="EMBL" id="OTF90729.1"/>
    </source>
</evidence>
<dbReference type="PANTHER" id="PTHR12174">
    <property type="entry name" value="SIGNAL PEPTIDE PEPTIDASE"/>
    <property type="match status" value="1"/>
</dbReference>
<dbReference type="STRING" id="4232.A0A251RWQ0"/>
<feature type="transmembrane region" description="Helical" evidence="2">
    <location>
        <begin position="52"/>
        <end position="75"/>
    </location>
</feature>
<keyword evidence="4" id="KW-1185">Reference proteome</keyword>
<proteinExistence type="predicted"/>
<keyword evidence="1" id="KW-0378">Hydrolase</keyword>
<keyword evidence="2" id="KW-0812">Transmembrane</keyword>
<feature type="transmembrane region" description="Helical" evidence="2">
    <location>
        <begin position="292"/>
        <end position="312"/>
    </location>
</feature>
<feature type="transmembrane region" description="Helical" evidence="2">
    <location>
        <begin position="222"/>
        <end position="243"/>
    </location>
</feature>
<dbReference type="InterPro" id="IPR007369">
    <property type="entry name" value="Peptidase_A22B_SPP"/>
</dbReference>
<reference evidence="4" key="1">
    <citation type="journal article" date="2017" name="Nature">
        <title>The sunflower genome provides insights into oil metabolism, flowering and Asterid evolution.</title>
        <authorList>
            <person name="Badouin H."/>
            <person name="Gouzy J."/>
            <person name="Grassa C.J."/>
            <person name="Murat F."/>
            <person name="Staton S.E."/>
            <person name="Cottret L."/>
            <person name="Lelandais-Briere C."/>
            <person name="Owens G.L."/>
            <person name="Carrere S."/>
            <person name="Mayjonade B."/>
            <person name="Legrand L."/>
            <person name="Gill N."/>
            <person name="Kane N.C."/>
            <person name="Bowers J.E."/>
            <person name="Hubner S."/>
            <person name="Bellec A."/>
            <person name="Berard A."/>
            <person name="Berges H."/>
            <person name="Blanchet N."/>
            <person name="Boniface M.C."/>
            <person name="Brunel D."/>
            <person name="Catrice O."/>
            <person name="Chaidir N."/>
            <person name="Claudel C."/>
            <person name="Donnadieu C."/>
            <person name="Faraut T."/>
            <person name="Fievet G."/>
            <person name="Helmstetter N."/>
            <person name="King M."/>
            <person name="Knapp S.J."/>
            <person name="Lai Z."/>
            <person name="Le Paslier M.C."/>
            <person name="Lippi Y."/>
            <person name="Lorenzon L."/>
            <person name="Mandel J.R."/>
            <person name="Marage G."/>
            <person name="Marchand G."/>
            <person name="Marquand E."/>
            <person name="Bret-Mestries E."/>
            <person name="Morien E."/>
            <person name="Nambeesan S."/>
            <person name="Nguyen T."/>
            <person name="Pegot-Espagnet P."/>
            <person name="Pouilly N."/>
            <person name="Raftis F."/>
            <person name="Sallet E."/>
            <person name="Schiex T."/>
            <person name="Thomas J."/>
            <person name="Vandecasteele C."/>
            <person name="Vares D."/>
            <person name="Vear F."/>
            <person name="Vautrin S."/>
            <person name="Crespi M."/>
            <person name="Mangin B."/>
            <person name="Burke J.M."/>
            <person name="Salse J."/>
            <person name="Munos S."/>
            <person name="Vincourt P."/>
            <person name="Rieseberg L.H."/>
            <person name="Langlade N.B."/>
        </authorList>
    </citation>
    <scope>NUCLEOTIDE SEQUENCE [LARGE SCALE GENOMIC DNA]</scope>
    <source>
        <strain evidence="4">cv. SF193</strain>
    </source>
</reference>
<dbReference type="GO" id="GO:0098553">
    <property type="term" value="C:lumenal side of endoplasmic reticulum membrane"/>
    <property type="evidence" value="ECO:0000318"/>
    <property type="project" value="GO_Central"/>
</dbReference>
<evidence type="ECO:0000256" key="2">
    <source>
        <dbReference type="SAM" id="Phobius"/>
    </source>
</evidence>
<name>A0A251RWQ0_HELAN</name>
<dbReference type="GO" id="GO:0042500">
    <property type="term" value="F:aspartic endopeptidase activity, intramembrane cleaving"/>
    <property type="evidence" value="ECO:0000318"/>
    <property type="project" value="GO_Central"/>
</dbReference>
<dbReference type="AlphaFoldDB" id="A0A251RWQ0"/>
<dbReference type="GO" id="GO:0005765">
    <property type="term" value="C:lysosomal membrane"/>
    <property type="evidence" value="ECO:0000318"/>
    <property type="project" value="GO_Central"/>
</dbReference>
<evidence type="ECO:0000313" key="4">
    <source>
        <dbReference type="Proteomes" id="UP000215914"/>
    </source>
</evidence>
<evidence type="ECO:0000256" key="1">
    <source>
        <dbReference type="ARBA" id="ARBA00022670"/>
    </source>
</evidence>
<dbReference type="GO" id="GO:0030660">
    <property type="term" value="C:Golgi-associated vesicle membrane"/>
    <property type="evidence" value="ECO:0000318"/>
    <property type="project" value="GO_Central"/>
</dbReference>
<dbReference type="PANTHER" id="PTHR12174:SF92">
    <property type="entry name" value="PEPTIDASE A22B, SIGNAL PEPTIDE PEPTIDASE-RELATED"/>
    <property type="match status" value="1"/>
</dbReference>